<gene>
    <name evidence="2" type="ORF">ECRASSUSDP1_LOCUS2220</name>
</gene>
<keyword evidence="3" id="KW-1185">Reference proteome</keyword>
<organism evidence="2 3">
    <name type="scientific">Euplotes crassus</name>
    <dbReference type="NCBI Taxonomy" id="5936"/>
    <lineage>
        <taxon>Eukaryota</taxon>
        <taxon>Sar</taxon>
        <taxon>Alveolata</taxon>
        <taxon>Ciliophora</taxon>
        <taxon>Intramacronucleata</taxon>
        <taxon>Spirotrichea</taxon>
        <taxon>Hypotrichia</taxon>
        <taxon>Euplotida</taxon>
        <taxon>Euplotidae</taxon>
        <taxon>Moneuplotes</taxon>
    </lineage>
</organism>
<evidence type="ECO:0000313" key="3">
    <source>
        <dbReference type="Proteomes" id="UP001295684"/>
    </source>
</evidence>
<proteinExistence type="predicted"/>
<reference evidence="2" key="1">
    <citation type="submission" date="2023-07" db="EMBL/GenBank/DDBJ databases">
        <authorList>
            <consortium name="AG Swart"/>
            <person name="Singh M."/>
            <person name="Singh A."/>
            <person name="Seah K."/>
            <person name="Emmerich C."/>
        </authorList>
    </citation>
    <scope>NUCLEOTIDE SEQUENCE</scope>
    <source>
        <strain evidence="2">DP1</strain>
    </source>
</reference>
<name>A0AAD1U2A9_EUPCR</name>
<dbReference type="EMBL" id="CAMPGE010002106">
    <property type="protein sequence ID" value="CAI2360912.1"/>
    <property type="molecule type" value="Genomic_DNA"/>
</dbReference>
<evidence type="ECO:0000313" key="2">
    <source>
        <dbReference type="EMBL" id="CAI2360912.1"/>
    </source>
</evidence>
<keyword evidence="1" id="KW-0175">Coiled coil</keyword>
<dbReference type="AlphaFoldDB" id="A0AAD1U2A9"/>
<accession>A0AAD1U2A9</accession>
<comment type="caution">
    <text evidence="2">The sequence shown here is derived from an EMBL/GenBank/DDBJ whole genome shotgun (WGS) entry which is preliminary data.</text>
</comment>
<feature type="coiled-coil region" evidence="1">
    <location>
        <begin position="248"/>
        <end position="293"/>
    </location>
</feature>
<evidence type="ECO:0000256" key="1">
    <source>
        <dbReference type="SAM" id="Coils"/>
    </source>
</evidence>
<dbReference type="Proteomes" id="UP001295684">
    <property type="component" value="Unassembled WGS sequence"/>
</dbReference>
<protein>
    <submittedName>
        <fullName evidence="2">Uncharacterized protein</fullName>
    </submittedName>
</protein>
<sequence length="548" mass="63885">MEIPFCKNEICGSRSEYYLPYYDIYECSTHLENRDIEEGFIKLETHELTDHTLKCVEVALHKFLEYYKTTNNNREIEAHQELVDAYQAKVGALRSQLEGHVLQKEYFKYVDIQNEAQDLYDDLKAEDLFRKYTTDKYISGVYHDTDPTTFEDSSLEKQRCEKVFEEKFEYKKKEIECETNKIVEDWEQKTHSATSEITLITPHLDDPSQHFATLKSHLLSTHKSELEDLQKAQEASLHSLAKSLELDCAQQVSTLEEDKEEIAQHKEEMEEELARVEQQLEEVLQEGSYVEEEQKRILERYDQAKQFIISSLNVSEYSDFNYFYQLINNCFNGEYQAIGPKSKLSLKLNNPNHLELIKLLNKRMPDVDSLNLRYIPYECEEAKTFLKKSFPRQVKCFDFNSLSELNNPLDFYLDELVQVSQRVTNKVVINRFNISQDNLVTLFNANVDKKLFGFYNCKLELSSVPSFSGKLKGSSIECLDLYGCGHTAYGDWDLNESHFGNLMRGLAQEEDFVKSLKKIKLENCGMNKSEIKSVLKECGFDLVQLVSC</sequence>